<protein>
    <submittedName>
        <fullName evidence="1">Trafficking protein particle complex subunit 2</fullName>
    </submittedName>
</protein>
<evidence type="ECO:0000313" key="1">
    <source>
        <dbReference type="EMBL" id="KAA8496648.1"/>
    </source>
</evidence>
<dbReference type="Gene3D" id="3.30.450.70">
    <property type="match status" value="1"/>
</dbReference>
<dbReference type="GO" id="GO:0006888">
    <property type="term" value="P:endoplasmic reticulum to Golgi vesicle-mediated transport"/>
    <property type="evidence" value="ECO:0007669"/>
    <property type="project" value="InterPro"/>
</dbReference>
<keyword evidence="2" id="KW-1185">Reference proteome</keyword>
<dbReference type="OMA" id="FFQELHE"/>
<dbReference type="PANTHER" id="PTHR12403">
    <property type="entry name" value="TRAFFICKING PROTEIN PARTICLE COMPLEX SUBUNIT 2"/>
    <property type="match status" value="1"/>
</dbReference>
<evidence type="ECO:0000313" key="2">
    <source>
        <dbReference type="Proteomes" id="UP000324585"/>
    </source>
</evidence>
<dbReference type="AlphaFoldDB" id="A0A5J4YZX4"/>
<dbReference type="Proteomes" id="UP000324585">
    <property type="component" value="Unassembled WGS sequence"/>
</dbReference>
<gene>
    <name evidence="1" type="ORF">FVE85_0377</name>
</gene>
<dbReference type="CDD" id="cd14825">
    <property type="entry name" value="TRAPPC2_sedlin"/>
    <property type="match status" value="1"/>
</dbReference>
<name>A0A5J4YZX4_PORPP</name>
<sequence>MSLLAVVTERDQVVYQTTFGSTTLHGKQLVVAQLVLGSALDMVDEVMWTTRNRFLKAVDRFNDQLISAFVTAGNYRFLLLHSSRHEDGVLWFFLELYELFVKVTLNPLYDRGLPVKSKVFDERVQALAAKHLG</sequence>
<dbReference type="InterPro" id="IPR006722">
    <property type="entry name" value="Sedlin"/>
</dbReference>
<comment type="caution">
    <text evidence="1">The sequence shown here is derived from an EMBL/GenBank/DDBJ whole genome shotgun (WGS) entry which is preliminary data.</text>
</comment>
<dbReference type="InterPro" id="IPR011012">
    <property type="entry name" value="Longin-like_dom_sf"/>
</dbReference>
<organism evidence="1 2">
    <name type="scientific">Porphyridium purpureum</name>
    <name type="common">Red alga</name>
    <name type="synonym">Porphyridium cruentum</name>
    <dbReference type="NCBI Taxonomy" id="35688"/>
    <lineage>
        <taxon>Eukaryota</taxon>
        <taxon>Rhodophyta</taxon>
        <taxon>Bangiophyceae</taxon>
        <taxon>Porphyridiales</taxon>
        <taxon>Porphyridiaceae</taxon>
        <taxon>Porphyridium</taxon>
    </lineage>
</organism>
<dbReference type="GO" id="GO:0005737">
    <property type="term" value="C:cytoplasm"/>
    <property type="evidence" value="ECO:0007669"/>
    <property type="project" value="GOC"/>
</dbReference>
<dbReference type="EMBL" id="VRMN01000002">
    <property type="protein sequence ID" value="KAA8496648.1"/>
    <property type="molecule type" value="Genomic_DNA"/>
</dbReference>
<dbReference type="OrthoDB" id="10252102at2759"/>
<accession>A0A5J4YZX4</accession>
<dbReference type="Pfam" id="PF04628">
    <property type="entry name" value="Sedlin_N"/>
    <property type="match status" value="1"/>
</dbReference>
<dbReference type="SUPFAM" id="SSF64356">
    <property type="entry name" value="SNARE-like"/>
    <property type="match status" value="1"/>
</dbReference>
<proteinExistence type="predicted"/>
<reference evidence="2" key="1">
    <citation type="journal article" date="2019" name="Nat. Commun.">
        <title>Expansion of phycobilisome linker gene families in mesophilic red algae.</title>
        <authorList>
            <person name="Lee J."/>
            <person name="Kim D."/>
            <person name="Bhattacharya D."/>
            <person name="Yoon H.S."/>
        </authorList>
    </citation>
    <scope>NUCLEOTIDE SEQUENCE [LARGE SCALE GENOMIC DNA]</scope>
    <source>
        <strain evidence="2">CCMP 1328</strain>
    </source>
</reference>